<accession>A0A6A6LFJ0</accession>
<name>A0A6A6LFJ0_HEVBR</name>
<reference evidence="2 3" key="1">
    <citation type="journal article" date="2020" name="Mol. Plant">
        <title>The Chromosome-Based Rubber Tree Genome Provides New Insights into Spurge Genome Evolution and Rubber Biosynthesis.</title>
        <authorList>
            <person name="Liu J."/>
            <person name="Shi C."/>
            <person name="Shi C.C."/>
            <person name="Li W."/>
            <person name="Zhang Q.J."/>
            <person name="Zhang Y."/>
            <person name="Li K."/>
            <person name="Lu H.F."/>
            <person name="Shi C."/>
            <person name="Zhu S.T."/>
            <person name="Xiao Z.Y."/>
            <person name="Nan H."/>
            <person name="Yue Y."/>
            <person name="Zhu X.G."/>
            <person name="Wu Y."/>
            <person name="Hong X.N."/>
            <person name="Fan G.Y."/>
            <person name="Tong Y."/>
            <person name="Zhang D."/>
            <person name="Mao C.L."/>
            <person name="Liu Y.L."/>
            <person name="Hao S.J."/>
            <person name="Liu W.Q."/>
            <person name="Lv M.Q."/>
            <person name="Zhang H.B."/>
            <person name="Liu Y."/>
            <person name="Hu-Tang G.R."/>
            <person name="Wang J.P."/>
            <person name="Wang J.H."/>
            <person name="Sun Y.H."/>
            <person name="Ni S.B."/>
            <person name="Chen W.B."/>
            <person name="Zhang X.C."/>
            <person name="Jiao Y.N."/>
            <person name="Eichler E.E."/>
            <person name="Li G.H."/>
            <person name="Liu X."/>
            <person name="Gao L.Z."/>
        </authorList>
    </citation>
    <scope>NUCLEOTIDE SEQUENCE [LARGE SCALE GENOMIC DNA]</scope>
    <source>
        <strain evidence="3">cv. GT1</strain>
        <tissue evidence="2">Leaf</tissue>
    </source>
</reference>
<feature type="compositionally biased region" description="Basic and acidic residues" evidence="1">
    <location>
        <begin position="49"/>
        <end position="59"/>
    </location>
</feature>
<proteinExistence type="predicted"/>
<evidence type="ECO:0000256" key="1">
    <source>
        <dbReference type="SAM" id="MobiDB-lite"/>
    </source>
</evidence>
<sequence>MKSREISDTEEHREERSWKVTKEAGREYIGVAWKRGRDNDGPNVKVRGGSREEGKEEVKEKIKKGDDCVVNL</sequence>
<dbReference type="Proteomes" id="UP000467840">
    <property type="component" value="Chromosome 1"/>
</dbReference>
<protein>
    <submittedName>
        <fullName evidence="2">Uncharacterized protein</fullName>
    </submittedName>
</protein>
<comment type="caution">
    <text evidence="2">The sequence shown here is derived from an EMBL/GenBank/DDBJ whole genome shotgun (WGS) entry which is preliminary data.</text>
</comment>
<dbReference type="EMBL" id="JAAGAX010000011">
    <property type="protein sequence ID" value="KAF2299235.1"/>
    <property type="molecule type" value="Genomic_DNA"/>
</dbReference>
<organism evidence="2 3">
    <name type="scientific">Hevea brasiliensis</name>
    <name type="common">Para rubber tree</name>
    <name type="synonym">Siphonia brasiliensis</name>
    <dbReference type="NCBI Taxonomy" id="3981"/>
    <lineage>
        <taxon>Eukaryota</taxon>
        <taxon>Viridiplantae</taxon>
        <taxon>Streptophyta</taxon>
        <taxon>Embryophyta</taxon>
        <taxon>Tracheophyta</taxon>
        <taxon>Spermatophyta</taxon>
        <taxon>Magnoliopsida</taxon>
        <taxon>eudicotyledons</taxon>
        <taxon>Gunneridae</taxon>
        <taxon>Pentapetalae</taxon>
        <taxon>rosids</taxon>
        <taxon>fabids</taxon>
        <taxon>Malpighiales</taxon>
        <taxon>Euphorbiaceae</taxon>
        <taxon>Crotonoideae</taxon>
        <taxon>Micrandreae</taxon>
        <taxon>Hevea</taxon>
    </lineage>
</organism>
<evidence type="ECO:0000313" key="3">
    <source>
        <dbReference type="Proteomes" id="UP000467840"/>
    </source>
</evidence>
<feature type="region of interest" description="Disordered" evidence="1">
    <location>
        <begin position="34"/>
        <end position="59"/>
    </location>
</feature>
<gene>
    <name evidence="2" type="ORF">GH714_031071</name>
</gene>
<evidence type="ECO:0000313" key="2">
    <source>
        <dbReference type="EMBL" id="KAF2299235.1"/>
    </source>
</evidence>
<dbReference type="AlphaFoldDB" id="A0A6A6LFJ0"/>
<keyword evidence="3" id="KW-1185">Reference proteome</keyword>